<dbReference type="Gene3D" id="3.40.50.1010">
    <property type="entry name" value="5'-nuclease"/>
    <property type="match status" value="1"/>
</dbReference>
<evidence type="ECO:0000256" key="14">
    <source>
        <dbReference type="ARBA" id="ARBA00022881"/>
    </source>
</evidence>
<comment type="cofactor">
    <cofactor evidence="22">
        <name>Mg(2+)</name>
        <dbReference type="ChEBI" id="CHEBI:18420"/>
    </cofactor>
    <text evidence="22">Binds 2 magnesium ions per subunit. They probably participate in the reaction catalyzed by the enzyme. May bind an additional third magnesium ion after substrate binding.</text>
</comment>
<dbReference type="SMART" id="SM00484">
    <property type="entry name" value="XPGI"/>
    <property type="match status" value="1"/>
</dbReference>
<evidence type="ECO:0000256" key="21">
    <source>
        <dbReference type="ARBA" id="ARBA00064664"/>
    </source>
</evidence>
<keyword evidence="18 22" id="KW-0539">Nucleus</keyword>
<dbReference type="SUPFAM" id="SSF88723">
    <property type="entry name" value="PIN domain-like"/>
    <property type="match status" value="1"/>
</dbReference>
<comment type="subunit">
    <text evidence="21">Interacts with the MLH1-PMS2 heterodimer via MLH1. Interacts with MSH3. Interacts with the MSH2-MSH6 heterodimer via MSH2, and this interaction may increase the processivity of the 5'-&gt;3' exonuclease activity. Interacts with PCNA, and this interaction may both stimulate the cryptic 3'-&gt;5' exonuclease activity and suppress the 5'-&gt;3' exonuclease activity. Interacts with WRN, and this interaction stimulates both the 5'-&gt;3' exonuclease activity and cleavage of 5'-overhanging flap structures. Interacts with RECQL/RECQ1, and this interaction stimulates cleavage of 5'-overhanging flap structures. Interacts with DNA helicase ZGRF1; the interaction is increased following DNA damage induction.</text>
</comment>
<dbReference type="PANTHER" id="PTHR11081:SF8">
    <property type="entry name" value="EXONUCLEASE 1"/>
    <property type="match status" value="1"/>
</dbReference>
<dbReference type="GO" id="GO:0046872">
    <property type="term" value="F:metal ion binding"/>
    <property type="evidence" value="ECO:0007669"/>
    <property type="project" value="UniProtKB-UniRule"/>
</dbReference>
<sequence length="701" mass="78635">MGISGLLPFVKNACRQGNIRELRGRSVALDVSCMLHRALFGCMDQIHMGTNTDSYLGYVKRYVDILLELDCHVIMVFDGRPLPAKKDINDGRKIRREENVRKGEILLARGQVKEAREKFRMATKISREVVEKTIECFRKVKNVDIVVAPYEADAQLAYLMMSKLADAVVTEDSDLIVFGCDQIYFKWQHNNGECMVYQKSELSKCFSGEMGGNKFDFLKFRRICILAGCDYLQSGLQGVGLATALKFFSKTSSSDLKRILPKVPLYLNMPKLRGKITPQFVEDFIRAENTFMHQVVFDPRERCQKPLTPYKTSPDSSQNVTSSQTSSESTESFYSLLDSRSPTPEVIQCDEELSELKMSQNSEASSLNSTISSESFHYAGEVVPQRTAIRLALGNTATEPSLNDKFFLLEDENSWSVWSSKFVSRGSIRELKAEEQRIKETKCGAFEVDSAATRKTKTNPAESAAGPKKRKLLDQGKNSMVARFLDDVDEAANKKPDKSLKNEASGDYSAESMIARYGAKSGSPSQPTAKKRPKMEKKSVSRVENAFLDDIEIEEEVKISEIKTKIVEITEEKASVEDFSTENQENLKEEKDEVENIENSEVIPTPEVKNNSSKITPVSSKQSSYFLGRSPNCSNPFRKPVFLKKSETPTEKEPIAEKKRLLGDLDIHSTSSNSEDVEPTPVNAFKVTGFKGAGLRRKSSL</sequence>
<protein>
    <recommendedName>
        <fullName evidence="3 22">Exonuclease 1</fullName>
        <ecNumber evidence="22">3.1.-.-</ecNumber>
    </recommendedName>
</protein>
<keyword evidence="14 22" id="KW-0267">Excision nuclease</keyword>
<comment type="subcellular location">
    <subcellularLocation>
        <location evidence="1 22">Nucleus</location>
    </subcellularLocation>
</comment>
<evidence type="ECO:0000256" key="6">
    <source>
        <dbReference type="ARBA" id="ARBA00022723"/>
    </source>
</evidence>
<dbReference type="GO" id="GO:0035312">
    <property type="term" value="F:5'-3' DNA exonuclease activity"/>
    <property type="evidence" value="ECO:0007669"/>
    <property type="project" value="UniProtKB-UniRule"/>
</dbReference>
<dbReference type="Proteomes" id="UP000835052">
    <property type="component" value="Unassembled WGS sequence"/>
</dbReference>
<feature type="region of interest" description="Disordered" evidence="23">
    <location>
        <begin position="306"/>
        <end position="342"/>
    </location>
</feature>
<dbReference type="GO" id="GO:0006310">
    <property type="term" value="P:DNA recombination"/>
    <property type="evidence" value="ECO:0007669"/>
    <property type="project" value="TreeGrafter"/>
</dbReference>
<comment type="function">
    <text evidence="20">5'-&gt;3' double-stranded DNA exonuclease which may also possess a cryptic 3'-&gt;5' double-stranded DNA exonuclease activity. Functions in DNA mismatch repair (MMR) to excise mismatch-containing DNA tracts directed by strand breaks located either 5' or 3' to the mismatch. Also exhibits endonuclease activity against 5'-overhanging flap structures similar to those generated by displacement synthesis when DNA polymerase encounters the 5'-end of a downstream Okazaki fragment. Required for somatic hypermutation (SHM) and class switch recombination (CSR) of immunoglobulin genes. Essential for male and female meiosis.</text>
</comment>
<dbReference type="EC" id="3.1.-.-" evidence="22"/>
<dbReference type="InterPro" id="IPR008918">
    <property type="entry name" value="HhH2"/>
</dbReference>
<evidence type="ECO:0000256" key="8">
    <source>
        <dbReference type="ARBA" id="ARBA00022763"/>
    </source>
</evidence>
<feature type="region of interest" description="Disordered" evidence="23">
    <location>
        <begin position="517"/>
        <end position="541"/>
    </location>
</feature>
<evidence type="ECO:0000256" key="20">
    <source>
        <dbReference type="ARBA" id="ARBA00057694"/>
    </source>
</evidence>
<keyword evidence="27" id="KW-1185">Reference proteome</keyword>
<keyword evidence="6 22" id="KW-0479">Metal-binding</keyword>
<evidence type="ECO:0000256" key="18">
    <source>
        <dbReference type="ARBA" id="ARBA00023242"/>
    </source>
</evidence>
<evidence type="ECO:0000256" key="10">
    <source>
        <dbReference type="ARBA" id="ARBA00022801"/>
    </source>
</evidence>
<reference evidence="26" key="1">
    <citation type="submission" date="2020-10" db="EMBL/GenBank/DDBJ databases">
        <authorList>
            <person name="Kikuchi T."/>
        </authorList>
    </citation>
    <scope>NUCLEOTIDE SEQUENCE</scope>
    <source>
        <strain evidence="26">NKZ352</strain>
    </source>
</reference>
<dbReference type="AlphaFoldDB" id="A0A8S1H5D9"/>
<evidence type="ECO:0000256" key="12">
    <source>
        <dbReference type="ARBA" id="ARBA00022842"/>
    </source>
</evidence>
<keyword evidence="9 22" id="KW-0228">DNA excision</keyword>
<dbReference type="GO" id="GO:0002376">
    <property type="term" value="P:immune system process"/>
    <property type="evidence" value="ECO:0007669"/>
    <property type="project" value="UniProtKB-KW"/>
</dbReference>
<keyword evidence="13" id="KW-0391">Immunity</keyword>
<dbReference type="PRINTS" id="PR00853">
    <property type="entry name" value="XPGRADSUPER"/>
</dbReference>
<dbReference type="Pfam" id="PF00867">
    <property type="entry name" value="XPG_I"/>
    <property type="match status" value="1"/>
</dbReference>
<keyword evidence="10 22" id="KW-0378">Hydrolase</keyword>
<dbReference type="InterPro" id="IPR006084">
    <property type="entry name" value="XPG/Rad2"/>
</dbReference>
<evidence type="ECO:0000256" key="7">
    <source>
        <dbReference type="ARBA" id="ARBA00022759"/>
    </source>
</evidence>
<evidence type="ECO:0000313" key="27">
    <source>
        <dbReference type="Proteomes" id="UP000835052"/>
    </source>
</evidence>
<evidence type="ECO:0000256" key="15">
    <source>
        <dbReference type="ARBA" id="ARBA00022990"/>
    </source>
</evidence>
<evidence type="ECO:0000256" key="22">
    <source>
        <dbReference type="RuleBase" id="RU910737"/>
    </source>
</evidence>
<dbReference type="GO" id="GO:0017108">
    <property type="term" value="F:5'-flap endonuclease activity"/>
    <property type="evidence" value="ECO:0007669"/>
    <property type="project" value="TreeGrafter"/>
</dbReference>
<evidence type="ECO:0000256" key="23">
    <source>
        <dbReference type="SAM" id="MobiDB-lite"/>
    </source>
</evidence>
<keyword evidence="17 22" id="KW-0234">DNA repair</keyword>
<dbReference type="GO" id="GO:0006298">
    <property type="term" value="P:mismatch repair"/>
    <property type="evidence" value="ECO:0007669"/>
    <property type="project" value="TreeGrafter"/>
</dbReference>
<comment type="similarity">
    <text evidence="2 22">Belongs to the XPG/RAD2 endonuclease family. EXO1 subfamily.</text>
</comment>
<evidence type="ECO:0000313" key="26">
    <source>
        <dbReference type="EMBL" id="CAD6190373.1"/>
    </source>
</evidence>
<keyword evidence="12 22" id="KW-0460">Magnesium</keyword>
<keyword evidence="7" id="KW-0255">Endonuclease</keyword>
<proteinExistence type="inferred from homology"/>
<evidence type="ECO:0000256" key="1">
    <source>
        <dbReference type="ARBA" id="ARBA00004123"/>
    </source>
</evidence>
<dbReference type="InterPro" id="IPR044752">
    <property type="entry name" value="PIN-like_EXO1"/>
</dbReference>
<dbReference type="FunFam" id="3.40.50.1010:FF:000111">
    <property type="entry name" value="Exonuclease 1"/>
    <property type="match status" value="1"/>
</dbReference>
<evidence type="ECO:0000256" key="4">
    <source>
        <dbReference type="ARBA" id="ARBA00022553"/>
    </source>
</evidence>
<comment type="caution">
    <text evidence="26">The sequence shown here is derived from an EMBL/GenBank/DDBJ whole genome shotgun (WGS) entry which is preliminary data.</text>
</comment>
<feature type="domain" description="XPG-I" evidence="24">
    <location>
        <begin position="139"/>
        <end position="208"/>
    </location>
</feature>
<feature type="compositionally biased region" description="Polar residues" evidence="23">
    <location>
        <begin position="608"/>
        <end position="618"/>
    </location>
</feature>
<evidence type="ECO:0000256" key="13">
    <source>
        <dbReference type="ARBA" id="ARBA00022859"/>
    </source>
</evidence>
<dbReference type="OrthoDB" id="26491at2759"/>
<keyword evidence="19" id="KW-0469">Meiosis</keyword>
<feature type="region of interest" description="Disordered" evidence="23">
    <location>
        <begin position="577"/>
        <end position="618"/>
    </location>
</feature>
<name>A0A8S1H5D9_9PELO</name>
<evidence type="ECO:0000256" key="17">
    <source>
        <dbReference type="ARBA" id="ARBA00023204"/>
    </source>
</evidence>
<dbReference type="SMART" id="SM00485">
    <property type="entry name" value="XPGN"/>
    <property type="match status" value="1"/>
</dbReference>
<dbReference type="GO" id="GO:0005634">
    <property type="term" value="C:nucleus"/>
    <property type="evidence" value="ECO:0007669"/>
    <property type="project" value="UniProtKB-SubCell"/>
</dbReference>
<evidence type="ECO:0000259" key="25">
    <source>
        <dbReference type="SMART" id="SM00485"/>
    </source>
</evidence>
<evidence type="ECO:0000256" key="11">
    <source>
        <dbReference type="ARBA" id="ARBA00022839"/>
    </source>
</evidence>
<dbReference type="GO" id="GO:0051321">
    <property type="term" value="P:meiotic cell cycle"/>
    <property type="evidence" value="ECO:0007669"/>
    <property type="project" value="UniProtKB-KW"/>
</dbReference>
<evidence type="ECO:0000256" key="19">
    <source>
        <dbReference type="ARBA" id="ARBA00023254"/>
    </source>
</evidence>
<keyword evidence="16 22" id="KW-0238">DNA-binding</keyword>
<dbReference type="SMART" id="SM00279">
    <property type="entry name" value="HhH2"/>
    <property type="match status" value="1"/>
</dbReference>
<dbReference type="GO" id="GO:0003677">
    <property type="term" value="F:DNA binding"/>
    <property type="evidence" value="ECO:0007669"/>
    <property type="project" value="UniProtKB-UniRule"/>
</dbReference>
<keyword evidence="5 22" id="KW-0540">Nuclease</keyword>
<organism evidence="26 27">
    <name type="scientific">Caenorhabditis auriculariae</name>
    <dbReference type="NCBI Taxonomy" id="2777116"/>
    <lineage>
        <taxon>Eukaryota</taxon>
        <taxon>Metazoa</taxon>
        <taxon>Ecdysozoa</taxon>
        <taxon>Nematoda</taxon>
        <taxon>Chromadorea</taxon>
        <taxon>Rhabditida</taxon>
        <taxon>Rhabditina</taxon>
        <taxon>Rhabditomorpha</taxon>
        <taxon>Rhabditoidea</taxon>
        <taxon>Rhabditidae</taxon>
        <taxon>Peloderinae</taxon>
        <taxon>Caenorhabditis</taxon>
    </lineage>
</organism>
<keyword evidence="4" id="KW-0597">Phosphoprotein</keyword>
<dbReference type="InterPro" id="IPR006085">
    <property type="entry name" value="XPG_DNA_repair_N"/>
</dbReference>
<evidence type="ECO:0000256" key="2">
    <source>
        <dbReference type="ARBA" id="ARBA00010563"/>
    </source>
</evidence>
<dbReference type="InterPro" id="IPR006086">
    <property type="entry name" value="XPG-I_dom"/>
</dbReference>
<accession>A0A8S1H5D9</accession>
<dbReference type="InterPro" id="IPR036279">
    <property type="entry name" value="5-3_exonuclease_C_sf"/>
</dbReference>
<dbReference type="FunFam" id="1.10.150.20:FF:000011">
    <property type="entry name" value="exonuclease 1"/>
    <property type="match status" value="1"/>
</dbReference>
<evidence type="ECO:0000256" key="16">
    <source>
        <dbReference type="ARBA" id="ARBA00023125"/>
    </source>
</evidence>
<dbReference type="Pfam" id="PF00752">
    <property type="entry name" value="XPG_N"/>
    <property type="match status" value="1"/>
</dbReference>
<feature type="compositionally biased region" description="Low complexity" evidence="23">
    <location>
        <begin position="316"/>
        <end position="332"/>
    </location>
</feature>
<dbReference type="PANTHER" id="PTHR11081">
    <property type="entry name" value="FLAP ENDONUCLEASE FAMILY MEMBER"/>
    <property type="match status" value="1"/>
</dbReference>
<dbReference type="Gene3D" id="1.10.150.20">
    <property type="entry name" value="5' to 3' exonuclease, C-terminal subdomain"/>
    <property type="match status" value="1"/>
</dbReference>
<feature type="compositionally biased region" description="Basic and acidic residues" evidence="23">
    <location>
        <begin position="644"/>
        <end position="664"/>
    </location>
</feature>
<dbReference type="SUPFAM" id="SSF47807">
    <property type="entry name" value="5' to 3' exonuclease, C-terminal subdomain"/>
    <property type="match status" value="1"/>
</dbReference>
<dbReference type="EMBL" id="CAJGYM010000015">
    <property type="protein sequence ID" value="CAD6190373.1"/>
    <property type="molecule type" value="Genomic_DNA"/>
</dbReference>
<keyword evidence="11 22" id="KW-0269">Exonuclease</keyword>
<dbReference type="InterPro" id="IPR029060">
    <property type="entry name" value="PIN-like_dom_sf"/>
</dbReference>
<evidence type="ECO:0000256" key="9">
    <source>
        <dbReference type="ARBA" id="ARBA00022769"/>
    </source>
</evidence>
<feature type="region of interest" description="Disordered" evidence="23">
    <location>
        <begin position="638"/>
        <end position="664"/>
    </location>
</feature>
<keyword evidence="8 22" id="KW-0227">DNA damage</keyword>
<gene>
    <name evidence="26" type="ORF">CAUJ_LOCUS6292</name>
</gene>
<evidence type="ECO:0000259" key="24">
    <source>
        <dbReference type="SMART" id="SM00484"/>
    </source>
</evidence>
<evidence type="ECO:0000256" key="3">
    <source>
        <dbReference type="ARBA" id="ARBA00020324"/>
    </source>
</evidence>
<feature type="domain" description="XPG N-terminal" evidence="25">
    <location>
        <begin position="1"/>
        <end position="99"/>
    </location>
</feature>
<evidence type="ECO:0000256" key="5">
    <source>
        <dbReference type="ARBA" id="ARBA00022722"/>
    </source>
</evidence>
<keyword evidence="15" id="KW-0007">Acetylation</keyword>
<dbReference type="CDD" id="cd09857">
    <property type="entry name" value="PIN_EXO1"/>
    <property type="match status" value="1"/>
</dbReference>